<dbReference type="InterPro" id="IPR035919">
    <property type="entry name" value="EAL_sf"/>
</dbReference>
<dbReference type="Gene3D" id="3.20.20.450">
    <property type="entry name" value="EAL domain"/>
    <property type="match status" value="1"/>
</dbReference>
<dbReference type="Proteomes" id="UP000184387">
    <property type="component" value="Unassembled WGS sequence"/>
</dbReference>
<dbReference type="InterPro" id="IPR000700">
    <property type="entry name" value="PAS-assoc_C"/>
</dbReference>
<keyword evidence="2" id="KW-1133">Transmembrane helix</keyword>
<dbReference type="SMART" id="SM00052">
    <property type="entry name" value="EAL"/>
    <property type="match status" value="1"/>
</dbReference>
<dbReference type="CDD" id="cd00130">
    <property type="entry name" value="PAS"/>
    <property type="match status" value="1"/>
</dbReference>
<evidence type="ECO:0000256" key="2">
    <source>
        <dbReference type="SAM" id="Phobius"/>
    </source>
</evidence>
<protein>
    <submittedName>
        <fullName evidence="6">Diguanylate cyclase (GGDEF) domain-containing protein</fullName>
    </submittedName>
</protein>
<dbReference type="GO" id="GO:0003824">
    <property type="term" value="F:catalytic activity"/>
    <property type="evidence" value="ECO:0007669"/>
    <property type="project" value="UniProtKB-ARBA"/>
</dbReference>
<evidence type="ECO:0000259" key="5">
    <source>
        <dbReference type="PROSITE" id="PS50887"/>
    </source>
</evidence>
<dbReference type="CDD" id="cd01949">
    <property type="entry name" value="GGDEF"/>
    <property type="match status" value="1"/>
</dbReference>
<dbReference type="EMBL" id="FQZF01000009">
    <property type="protein sequence ID" value="SHJ17939.1"/>
    <property type="molecule type" value="Genomic_DNA"/>
</dbReference>
<sequence>MSLRRLAVPLLLAGQFLLLLLDLRVSLPEGAHHAPHHGLVSALLILGHAVLLLALFWSFMSSRREEIRRLDAANRRMEQALRRAEDLTLCSSDLVWETDMEGRFVHISDHTGVKRDVPGLAVGTTLAELRALDPITPAETWDRQIASNKAGEPFRDFQYSTRRTDGSLVHFQVNGVPILDEAGRMVGFRGTTRDRTAEVEALRILNFQAMHDALTGLPNRRALHAAFERGVEEGRPMAVLLLDLDGFKTVNDVHGHAAGDQLLRRLASRLGAAVRPADLVGRLGGDEFAAILPGADAAIAEAVGQRILASLSRPVALDEGGVVRVGVSIGVALSPDHGSDPDALFRNADKALYEAKHNGGGGVRLHSPTARAAPEEEPASAALDALRSVATLPAELRLALAREELSLVFQPIFRCEDGAVASMEALLRWNSPVRGPVPPDRFIPVAEESGLIVPIGAWVLRQACAAASAAGGSWRLSVNLSPVQFQQPDLASMVAGILRDTGLSAERLVLELTEQMSLSRYPSARETIRRLRAMGVALALDDFGAGFSNISSLRGFRFDLLKFDRSILALPPAQREPVLSALLAIAGAFGLEAVVEGVERPEDWALLRRLGAGYAQGFLLGRPEPGLGAALVRAPVPAPSDRAPLLS</sequence>
<evidence type="ECO:0000259" key="4">
    <source>
        <dbReference type="PROSITE" id="PS50883"/>
    </source>
</evidence>
<dbReference type="STRING" id="198092.SAMN02745194_01953"/>
<dbReference type="InterPro" id="IPR029787">
    <property type="entry name" value="Nucleotide_cyclase"/>
</dbReference>
<dbReference type="PROSITE" id="PS50887">
    <property type="entry name" value="GGDEF"/>
    <property type="match status" value="1"/>
</dbReference>
<feature type="coiled-coil region" evidence="1">
    <location>
        <begin position="63"/>
        <end position="90"/>
    </location>
</feature>
<dbReference type="InterPro" id="IPR052155">
    <property type="entry name" value="Biofilm_reg_signaling"/>
</dbReference>
<dbReference type="PANTHER" id="PTHR44757">
    <property type="entry name" value="DIGUANYLATE CYCLASE DGCP"/>
    <property type="match status" value="1"/>
</dbReference>
<dbReference type="NCBIfam" id="TIGR00254">
    <property type="entry name" value="GGDEF"/>
    <property type="match status" value="1"/>
</dbReference>
<dbReference type="SUPFAM" id="SSF55785">
    <property type="entry name" value="PYP-like sensor domain (PAS domain)"/>
    <property type="match status" value="1"/>
</dbReference>
<accession>A0A1M6H742</accession>
<dbReference type="InterPro" id="IPR001610">
    <property type="entry name" value="PAC"/>
</dbReference>
<dbReference type="RefSeq" id="WP_073134048.1">
    <property type="nucleotide sequence ID" value="NZ_FQZF01000009.1"/>
</dbReference>
<dbReference type="InterPro" id="IPR043128">
    <property type="entry name" value="Rev_trsase/Diguanyl_cyclase"/>
</dbReference>
<dbReference type="Gene3D" id="3.30.450.20">
    <property type="entry name" value="PAS domain"/>
    <property type="match status" value="1"/>
</dbReference>
<dbReference type="SMART" id="SM00267">
    <property type="entry name" value="GGDEF"/>
    <property type="match status" value="1"/>
</dbReference>
<dbReference type="FunFam" id="3.30.70.270:FF:000001">
    <property type="entry name" value="Diguanylate cyclase domain protein"/>
    <property type="match status" value="1"/>
</dbReference>
<name>A0A1M6H742_9PROT</name>
<proteinExistence type="predicted"/>
<dbReference type="AlphaFoldDB" id="A0A1M6H742"/>
<dbReference type="OrthoDB" id="9814202at2"/>
<keyword evidence="7" id="KW-1185">Reference proteome</keyword>
<dbReference type="InterPro" id="IPR035965">
    <property type="entry name" value="PAS-like_dom_sf"/>
</dbReference>
<dbReference type="SUPFAM" id="SSF141868">
    <property type="entry name" value="EAL domain-like"/>
    <property type="match status" value="1"/>
</dbReference>
<evidence type="ECO:0000313" key="6">
    <source>
        <dbReference type="EMBL" id="SHJ17939.1"/>
    </source>
</evidence>
<dbReference type="Gene3D" id="3.30.70.270">
    <property type="match status" value="1"/>
</dbReference>
<gene>
    <name evidence="6" type="ORF">SAMN02745194_01953</name>
</gene>
<feature type="domain" description="GGDEF" evidence="5">
    <location>
        <begin position="235"/>
        <end position="368"/>
    </location>
</feature>
<organism evidence="6 7">
    <name type="scientific">Muricoccus roseus</name>
    <dbReference type="NCBI Taxonomy" id="198092"/>
    <lineage>
        <taxon>Bacteria</taxon>
        <taxon>Pseudomonadati</taxon>
        <taxon>Pseudomonadota</taxon>
        <taxon>Alphaproteobacteria</taxon>
        <taxon>Acetobacterales</taxon>
        <taxon>Roseomonadaceae</taxon>
        <taxon>Muricoccus</taxon>
    </lineage>
</organism>
<dbReference type="CDD" id="cd01948">
    <property type="entry name" value="EAL"/>
    <property type="match status" value="1"/>
</dbReference>
<keyword evidence="2" id="KW-0812">Transmembrane</keyword>
<dbReference type="InterPro" id="IPR001633">
    <property type="entry name" value="EAL_dom"/>
</dbReference>
<keyword evidence="1" id="KW-0175">Coiled coil</keyword>
<reference evidence="6 7" key="1">
    <citation type="submission" date="2016-11" db="EMBL/GenBank/DDBJ databases">
        <authorList>
            <person name="Jaros S."/>
            <person name="Januszkiewicz K."/>
            <person name="Wedrychowicz H."/>
        </authorList>
    </citation>
    <scope>NUCLEOTIDE SEQUENCE [LARGE SCALE GENOMIC DNA]</scope>
    <source>
        <strain evidence="6 7">DSM 14916</strain>
    </source>
</reference>
<dbReference type="InterPro" id="IPR000014">
    <property type="entry name" value="PAS"/>
</dbReference>
<feature type="domain" description="PAC" evidence="3">
    <location>
        <begin position="155"/>
        <end position="207"/>
    </location>
</feature>
<feature type="transmembrane region" description="Helical" evidence="2">
    <location>
        <begin position="38"/>
        <end position="59"/>
    </location>
</feature>
<dbReference type="InterPro" id="IPR013656">
    <property type="entry name" value="PAS_4"/>
</dbReference>
<keyword evidence="2" id="KW-0472">Membrane</keyword>
<dbReference type="InterPro" id="IPR000160">
    <property type="entry name" value="GGDEF_dom"/>
</dbReference>
<dbReference type="Pfam" id="PF08448">
    <property type="entry name" value="PAS_4"/>
    <property type="match status" value="1"/>
</dbReference>
<dbReference type="PROSITE" id="PS50113">
    <property type="entry name" value="PAC"/>
    <property type="match status" value="1"/>
</dbReference>
<dbReference type="Pfam" id="PF00990">
    <property type="entry name" value="GGDEF"/>
    <property type="match status" value="1"/>
</dbReference>
<dbReference type="Pfam" id="PF00563">
    <property type="entry name" value="EAL"/>
    <property type="match status" value="1"/>
</dbReference>
<dbReference type="SUPFAM" id="SSF55073">
    <property type="entry name" value="Nucleotide cyclase"/>
    <property type="match status" value="1"/>
</dbReference>
<evidence type="ECO:0000313" key="7">
    <source>
        <dbReference type="Proteomes" id="UP000184387"/>
    </source>
</evidence>
<dbReference type="SMART" id="SM00086">
    <property type="entry name" value="PAC"/>
    <property type="match status" value="1"/>
</dbReference>
<evidence type="ECO:0000256" key="1">
    <source>
        <dbReference type="SAM" id="Coils"/>
    </source>
</evidence>
<feature type="domain" description="EAL" evidence="4">
    <location>
        <begin position="389"/>
        <end position="637"/>
    </location>
</feature>
<evidence type="ECO:0000259" key="3">
    <source>
        <dbReference type="PROSITE" id="PS50113"/>
    </source>
</evidence>
<dbReference type="PROSITE" id="PS50883">
    <property type="entry name" value="EAL"/>
    <property type="match status" value="1"/>
</dbReference>
<dbReference type="PANTHER" id="PTHR44757:SF2">
    <property type="entry name" value="BIOFILM ARCHITECTURE MAINTENANCE PROTEIN MBAA"/>
    <property type="match status" value="1"/>
</dbReference>